<evidence type="ECO:0000313" key="2">
    <source>
        <dbReference type="EMBL" id="MCP8937168.1"/>
    </source>
</evidence>
<feature type="chain" id="PRO_5045484443" evidence="1">
    <location>
        <begin position="23"/>
        <end position="95"/>
    </location>
</feature>
<proteinExistence type="predicted"/>
<accession>A0ABT1L833</accession>
<gene>
    <name evidence="2" type="ORF">NK718_01435</name>
</gene>
<name>A0ABT1L833_9HYPH</name>
<dbReference type="Proteomes" id="UP001205890">
    <property type="component" value="Unassembled WGS sequence"/>
</dbReference>
<comment type="caution">
    <text evidence="2">The sequence shown here is derived from an EMBL/GenBank/DDBJ whole genome shotgun (WGS) entry which is preliminary data.</text>
</comment>
<keyword evidence="1" id="KW-0732">Signal</keyword>
<feature type="signal peptide" evidence="1">
    <location>
        <begin position="1"/>
        <end position="22"/>
    </location>
</feature>
<keyword evidence="3" id="KW-1185">Reference proteome</keyword>
<sequence>MLTYVRSCVIVAAAALSLSACTGTGTRQGDRALTGAAIGGTGGAIIGGLASNSVGGAVAGGVIGAAGGAIIGAATTPTKCYTRRSDGRRVCTKNY</sequence>
<dbReference type="EMBL" id="JANCLU010000001">
    <property type="protein sequence ID" value="MCP8937168.1"/>
    <property type="molecule type" value="Genomic_DNA"/>
</dbReference>
<dbReference type="PROSITE" id="PS51257">
    <property type="entry name" value="PROKAR_LIPOPROTEIN"/>
    <property type="match status" value="1"/>
</dbReference>
<evidence type="ECO:0000313" key="3">
    <source>
        <dbReference type="Proteomes" id="UP001205890"/>
    </source>
</evidence>
<protein>
    <submittedName>
        <fullName evidence="2">Bacteriocin</fullName>
    </submittedName>
</protein>
<evidence type="ECO:0000256" key="1">
    <source>
        <dbReference type="SAM" id="SignalP"/>
    </source>
</evidence>
<organism evidence="2 3">
    <name type="scientific">Alsobacter ponti</name>
    <dbReference type="NCBI Taxonomy" id="2962936"/>
    <lineage>
        <taxon>Bacteria</taxon>
        <taxon>Pseudomonadati</taxon>
        <taxon>Pseudomonadota</taxon>
        <taxon>Alphaproteobacteria</taxon>
        <taxon>Hyphomicrobiales</taxon>
        <taxon>Alsobacteraceae</taxon>
        <taxon>Alsobacter</taxon>
    </lineage>
</organism>
<dbReference type="RefSeq" id="WP_254737843.1">
    <property type="nucleotide sequence ID" value="NZ_JANCLU010000001.1"/>
</dbReference>
<reference evidence="2 3" key="1">
    <citation type="submission" date="2022-07" db="EMBL/GenBank/DDBJ databases">
        <authorList>
            <person name="Li W.-J."/>
            <person name="Deng Q.-Q."/>
        </authorList>
    </citation>
    <scope>NUCLEOTIDE SEQUENCE [LARGE SCALE GENOMIC DNA]</scope>
    <source>
        <strain evidence="2 3">SYSU M60028</strain>
    </source>
</reference>